<dbReference type="Gene3D" id="3.40.50.720">
    <property type="entry name" value="NAD(P)-binding Rossmann-like Domain"/>
    <property type="match status" value="1"/>
</dbReference>
<dbReference type="InterPro" id="IPR028939">
    <property type="entry name" value="P5C_Rdtase_cat_N"/>
</dbReference>
<dbReference type="NCBIfam" id="TIGR01915">
    <property type="entry name" value="npdG"/>
    <property type="match status" value="1"/>
</dbReference>
<dbReference type="InterPro" id="IPR051267">
    <property type="entry name" value="STEAP_metalloreductase"/>
</dbReference>
<proteinExistence type="predicted"/>
<dbReference type="InterPro" id="IPR036291">
    <property type="entry name" value="NAD(P)-bd_dom_sf"/>
</dbReference>
<dbReference type="InterPro" id="IPR010185">
    <property type="entry name" value="NpdG"/>
</dbReference>
<name>A0A1T5GI17_9SPHN</name>
<dbReference type="Pfam" id="PF03807">
    <property type="entry name" value="F420_oxidored"/>
    <property type="match status" value="1"/>
</dbReference>
<dbReference type="GO" id="GO:0070967">
    <property type="term" value="F:coenzyme F420 binding"/>
    <property type="evidence" value="ECO:0007669"/>
    <property type="project" value="InterPro"/>
</dbReference>
<dbReference type="AlphaFoldDB" id="A0A1T5GI17"/>
<dbReference type="GO" id="GO:0052851">
    <property type="term" value="F:ferric-chelate reductase (NADPH) activity"/>
    <property type="evidence" value="ECO:0007669"/>
    <property type="project" value="TreeGrafter"/>
</dbReference>
<keyword evidence="4" id="KW-1185">Reference proteome</keyword>
<evidence type="ECO:0000313" key="3">
    <source>
        <dbReference type="EMBL" id="SKC07967.1"/>
    </source>
</evidence>
<dbReference type="PANTHER" id="PTHR14239">
    <property type="entry name" value="DUDULIN-RELATED"/>
    <property type="match status" value="1"/>
</dbReference>
<dbReference type="GO" id="GO:0016651">
    <property type="term" value="F:oxidoreductase activity, acting on NAD(P)H"/>
    <property type="evidence" value="ECO:0007669"/>
    <property type="project" value="InterPro"/>
</dbReference>
<dbReference type="GO" id="GO:0015677">
    <property type="term" value="P:copper ion import"/>
    <property type="evidence" value="ECO:0007669"/>
    <property type="project" value="TreeGrafter"/>
</dbReference>
<dbReference type="EMBL" id="FUYM01000015">
    <property type="protein sequence ID" value="SKC07967.1"/>
    <property type="molecule type" value="Genomic_DNA"/>
</dbReference>
<dbReference type="GO" id="GO:0005886">
    <property type="term" value="C:plasma membrane"/>
    <property type="evidence" value="ECO:0007669"/>
    <property type="project" value="TreeGrafter"/>
</dbReference>
<dbReference type="GO" id="GO:0050661">
    <property type="term" value="F:NADP binding"/>
    <property type="evidence" value="ECO:0007669"/>
    <property type="project" value="InterPro"/>
</dbReference>
<protein>
    <submittedName>
        <fullName evidence="3">Reduced coenzyme F420:NADP oxidoreductase</fullName>
    </submittedName>
</protein>
<reference evidence="4" key="1">
    <citation type="submission" date="2017-02" db="EMBL/GenBank/DDBJ databases">
        <authorList>
            <person name="Varghese N."/>
            <person name="Submissions S."/>
        </authorList>
    </citation>
    <scope>NUCLEOTIDE SEQUENCE [LARGE SCALE GENOMIC DNA]</scope>
    <source>
        <strain evidence="4">UM2</strain>
    </source>
</reference>
<dbReference type="PANTHER" id="PTHR14239:SF0">
    <property type="entry name" value="F420-DEPENDENT NADP REDUCTASE"/>
    <property type="match status" value="1"/>
</dbReference>
<dbReference type="Proteomes" id="UP000189818">
    <property type="component" value="Unassembled WGS sequence"/>
</dbReference>
<dbReference type="OrthoDB" id="5738121at2"/>
<dbReference type="GO" id="GO:0008823">
    <property type="term" value="F:cupric reductase (NADH) activity"/>
    <property type="evidence" value="ECO:0007669"/>
    <property type="project" value="TreeGrafter"/>
</dbReference>
<dbReference type="STRING" id="439228.SAMN06295920_1155"/>
<organism evidence="3 4">
    <name type="scientific">Rhizorhabdus histidinilytica</name>
    <dbReference type="NCBI Taxonomy" id="439228"/>
    <lineage>
        <taxon>Bacteria</taxon>
        <taxon>Pseudomonadati</taxon>
        <taxon>Pseudomonadota</taxon>
        <taxon>Alphaproteobacteria</taxon>
        <taxon>Sphingomonadales</taxon>
        <taxon>Sphingomonadaceae</taxon>
        <taxon>Rhizorhabdus</taxon>
    </lineage>
</organism>
<feature type="domain" description="Pyrroline-5-carboxylate reductase catalytic N-terminal" evidence="2">
    <location>
        <begin position="6"/>
        <end position="98"/>
    </location>
</feature>
<keyword evidence="1" id="KW-0560">Oxidoreductase</keyword>
<accession>A0A1T5GI17</accession>
<gene>
    <name evidence="3" type="ORF">SAMN06295920_1155</name>
</gene>
<dbReference type="RefSeq" id="WP_079650665.1">
    <property type="nucleotide sequence ID" value="NZ_FUYM01000015.1"/>
</dbReference>
<evidence type="ECO:0000313" key="4">
    <source>
        <dbReference type="Proteomes" id="UP000189818"/>
    </source>
</evidence>
<evidence type="ECO:0000256" key="1">
    <source>
        <dbReference type="ARBA" id="ARBA00023002"/>
    </source>
</evidence>
<evidence type="ECO:0000259" key="2">
    <source>
        <dbReference type="Pfam" id="PF03807"/>
    </source>
</evidence>
<sequence>MTITQKIAVIGGTGKLGAALARRLARAGAAVTLGSRDPDRARAAAEELGHGIAAAGYGEAAAGADLVIVAVPFAAQEGALAEIAPHVAGKIVVDTTVPLVPPKVMRVSLPAEGSAAVRAAQLLGEGVTVVSGFHNVAAHKLATDEDIGCDVLVFGDDKAAREQVVALADAIGLRGIHGGALANSAAAEALTSILIFLNKTYQVDGAGIRITGTLIDPASGKAL</sequence>
<dbReference type="SUPFAM" id="SSF51735">
    <property type="entry name" value="NAD(P)-binding Rossmann-fold domains"/>
    <property type="match status" value="1"/>
</dbReference>
<dbReference type="GO" id="GO:0006740">
    <property type="term" value="P:NADPH regeneration"/>
    <property type="evidence" value="ECO:0007669"/>
    <property type="project" value="InterPro"/>
</dbReference>